<feature type="binding site" evidence="8">
    <location>
        <position position="191"/>
    </location>
    <ligand>
        <name>ATP</name>
        <dbReference type="ChEBI" id="CHEBI:30616"/>
    </ligand>
</feature>
<keyword evidence="4 8" id="KW-0547">Nucleotide-binding</keyword>
<evidence type="ECO:0000313" key="13">
    <source>
        <dbReference type="Proteomes" id="UP000241808"/>
    </source>
</evidence>
<dbReference type="AlphaFoldDB" id="A0A2T4YLD6"/>
<comment type="subunit">
    <text evidence="8">Homodimer.</text>
</comment>
<dbReference type="PANTHER" id="PTHR23090">
    <property type="entry name" value="NH 3 /GLUTAMINE-DEPENDENT NAD + SYNTHETASE"/>
    <property type="match status" value="1"/>
</dbReference>
<keyword evidence="6 8" id="KW-0460">Magnesium</keyword>
<evidence type="ECO:0000256" key="4">
    <source>
        <dbReference type="ARBA" id="ARBA00022741"/>
    </source>
</evidence>
<comment type="caution">
    <text evidence="12">The sequence shown here is derived from an EMBL/GenBank/DDBJ whole genome shotgun (WGS) entry which is preliminary data.</text>
</comment>
<keyword evidence="13" id="KW-1185">Reference proteome</keyword>
<dbReference type="RefSeq" id="WP_108179772.1">
    <property type="nucleotide sequence ID" value="NZ_PZZL01000040.1"/>
</dbReference>
<comment type="function">
    <text evidence="8">Catalyzes the ATP-dependent amidation of deamido-NAD to form NAD. Uses ammonia as a nitrogen source.</text>
</comment>
<gene>
    <name evidence="8" type="primary">nadE</name>
    <name evidence="12" type="ORF">C8P69_1402</name>
</gene>
<sequence length="272" mass="29216">MSDQSDIICALGVAPVFSAAAEAARRIDFLKRYLANSQLSTYVLGISGGVDSLTAALLAQRAVIELRAEAYEARFIAVRLPYGQQADEHDAQAALAVITPDELATVNIKAAADAMMQELLWAGLQPADSGQEDFLLGNIKARQRMIAQYALAGRWRGLVIGTDHAAEAVMGFFTKHGDGAADILPLAGLNKRRVRALARHLGAPEHLVSKIPTADLETNAPMRPDEDAYGVTYEQIDDFLEGKSIAANAHDLIVRAYKATAHKRSLPIAADS</sequence>
<accession>A0A2T4YLD6</accession>
<comment type="similarity">
    <text evidence="1 8 9">Belongs to the NAD synthetase family.</text>
</comment>
<keyword evidence="2 8" id="KW-0436">Ligase</keyword>
<feature type="binding site" evidence="8">
    <location>
        <position position="182"/>
    </location>
    <ligand>
        <name>deamido-NAD(+)</name>
        <dbReference type="ChEBI" id="CHEBI:58437"/>
        <note>ligand shared between two neighboring subunits</note>
    </ligand>
</feature>
<dbReference type="Proteomes" id="UP000241808">
    <property type="component" value="Unassembled WGS sequence"/>
</dbReference>
<dbReference type="GO" id="GO:0008795">
    <property type="term" value="F:NAD+ synthase activity"/>
    <property type="evidence" value="ECO:0007669"/>
    <property type="project" value="UniProtKB-UniRule"/>
</dbReference>
<evidence type="ECO:0000256" key="10">
    <source>
        <dbReference type="RuleBase" id="RU003812"/>
    </source>
</evidence>
<feature type="binding site" evidence="8">
    <location>
        <position position="51"/>
    </location>
    <ligand>
        <name>Mg(2+)</name>
        <dbReference type="ChEBI" id="CHEBI:18420"/>
    </ligand>
</feature>
<dbReference type="GO" id="GO:0004359">
    <property type="term" value="F:glutaminase activity"/>
    <property type="evidence" value="ECO:0007669"/>
    <property type="project" value="InterPro"/>
</dbReference>
<dbReference type="GO" id="GO:0009435">
    <property type="term" value="P:NAD+ biosynthetic process"/>
    <property type="evidence" value="ECO:0007669"/>
    <property type="project" value="UniProtKB-UniRule"/>
</dbReference>
<dbReference type="EMBL" id="PZZL01000040">
    <property type="protein sequence ID" value="PTM43893.1"/>
    <property type="molecule type" value="Genomic_DNA"/>
</dbReference>
<evidence type="ECO:0000256" key="7">
    <source>
        <dbReference type="ARBA" id="ARBA00023027"/>
    </source>
</evidence>
<dbReference type="GO" id="GO:0005524">
    <property type="term" value="F:ATP binding"/>
    <property type="evidence" value="ECO:0007669"/>
    <property type="project" value="UniProtKB-UniRule"/>
</dbReference>
<evidence type="ECO:0000256" key="6">
    <source>
        <dbReference type="ARBA" id="ARBA00022842"/>
    </source>
</evidence>
<dbReference type="GO" id="GO:0005737">
    <property type="term" value="C:cytoplasm"/>
    <property type="evidence" value="ECO:0007669"/>
    <property type="project" value="InterPro"/>
</dbReference>
<dbReference type="InterPro" id="IPR003694">
    <property type="entry name" value="NAD_synthase"/>
</dbReference>
<feature type="binding site" evidence="8">
    <location>
        <position position="167"/>
    </location>
    <ligand>
        <name>Mg(2+)</name>
        <dbReference type="ChEBI" id="CHEBI:18420"/>
    </ligand>
</feature>
<dbReference type="NCBIfam" id="TIGR00552">
    <property type="entry name" value="nadE"/>
    <property type="match status" value="1"/>
</dbReference>
<dbReference type="HAMAP" id="MF_00193">
    <property type="entry name" value="NadE_ammonia_dep"/>
    <property type="match status" value="1"/>
</dbReference>
<feature type="binding site" description="in other chain" evidence="8">
    <location>
        <begin position="262"/>
        <end position="263"/>
    </location>
    <ligand>
        <name>deamido-NAD(+)</name>
        <dbReference type="ChEBI" id="CHEBI:58437"/>
        <note>ligand shared between two neighboring subunits</note>
    </ligand>
</feature>
<organism evidence="12 13">
    <name type="scientific">Phreatobacter oligotrophus</name>
    <dbReference type="NCBI Taxonomy" id="1122261"/>
    <lineage>
        <taxon>Bacteria</taxon>
        <taxon>Pseudomonadati</taxon>
        <taxon>Pseudomonadota</taxon>
        <taxon>Alphaproteobacteria</taxon>
        <taxon>Hyphomicrobiales</taxon>
        <taxon>Phreatobacteraceae</taxon>
        <taxon>Phreatobacter</taxon>
    </lineage>
</organism>
<dbReference type="OrthoDB" id="3266517at2"/>
<evidence type="ECO:0000313" key="12">
    <source>
        <dbReference type="EMBL" id="PTM43893.1"/>
    </source>
</evidence>
<dbReference type="Pfam" id="PF02540">
    <property type="entry name" value="NAD_synthase"/>
    <property type="match status" value="1"/>
</dbReference>
<dbReference type="InterPro" id="IPR022310">
    <property type="entry name" value="NAD/GMP_synthase"/>
</dbReference>
<feature type="binding site" description="in other chain" evidence="8">
    <location>
        <position position="142"/>
    </location>
    <ligand>
        <name>deamido-NAD(+)</name>
        <dbReference type="ChEBI" id="CHEBI:58437"/>
        <note>ligand shared between two neighboring subunits</note>
    </ligand>
</feature>
<reference evidence="12 13" key="1">
    <citation type="submission" date="2018-04" db="EMBL/GenBank/DDBJ databases">
        <title>Genomic Encyclopedia of Archaeal and Bacterial Type Strains, Phase II (KMG-II): from individual species to whole genera.</title>
        <authorList>
            <person name="Goeker M."/>
        </authorList>
    </citation>
    <scope>NUCLEOTIDE SEQUENCE [LARGE SCALE GENOMIC DNA]</scope>
    <source>
        <strain evidence="12 13">DSM 25521</strain>
    </source>
</reference>
<evidence type="ECO:0000256" key="1">
    <source>
        <dbReference type="ARBA" id="ARBA00005859"/>
    </source>
</evidence>
<dbReference type="GO" id="GO:0046872">
    <property type="term" value="F:metal ion binding"/>
    <property type="evidence" value="ECO:0007669"/>
    <property type="project" value="UniProtKB-KW"/>
</dbReference>
<feature type="domain" description="NAD/GMP synthase" evidence="11">
    <location>
        <begin position="25"/>
        <end position="267"/>
    </location>
</feature>
<feature type="binding site" evidence="8">
    <location>
        <begin position="45"/>
        <end position="52"/>
    </location>
    <ligand>
        <name>ATP</name>
        <dbReference type="ChEBI" id="CHEBI:30616"/>
    </ligand>
</feature>
<evidence type="ECO:0000256" key="3">
    <source>
        <dbReference type="ARBA" id="ARBA00022723"/>
    </source>
</evidence>
<comment type="catalytic activity">
    <reaction evidence="8 10">
        <text>deamido-NAD(+) + NH4(+) + ATP = AMP + diphosphate + NAD(+) + H(+)</text>
        <dbReference type="Rhea" id="RHEA:21188"/>
        <dbReference type="ChEBI" id="CHEBI:15378"/>
        <dbReference type="ChEBI" id="CHEBI:28938"/>
        <dbReference type="ChEBI" id="CHEBI:30616"/>
        <dbReference type="ChEBI" id="CHEBI:33019"/>
        <dbReference type="ChEBI" id="CHEBI:57540"/>
        <dbReference type="ChEBI" id="CHEBI:58437"/>
        <dbReference type="ChEBI" id="CHEBI:456215"/>
        <dbReference type="EC" id="6.3.1.5"/>
    </reaction>
</comment>
<keyword evidence="7 8" id="KW-0520">NAD</keyword>
<dbReference type="Gene3D" id="3.40.50.620">
    <property type="entry name" value="HUPs"/>
    <property type="match status" value="1"/>
</dbReference>
<evidence type="ECO:0000256" key="9">
    <source>
        <dbReference type="RuleBase" id="RU003811"/>
    </source>
</evidence>
<proteinExistence type="inferred from homology"/>
<evidence type="ECO:0000259" key="11">
    <source>
        <dbReference type="Pfam" id="PF02540"/>
    </source>
</evidence>
<feature type="binding site" description="in other chain" evidence="8">
    <location>
        <position position="175"/>
    </location>
    <ligand>
        <name>deamido-NAD(+)</name>
        <dbReference type="ChEBI" id="CHEBI:58437"/>
        <note>ligand shared between two neighboring subunits</note>
    </ligand>
</feature>
<dbReference type="InterPro" id="IPR014729">
    <property type="entry name" value="Rossmann-like_a/b/a_fold"/>
</dbReference>
<protein>
    <recommendedName>
        <fullName evidence="8 10">NH(3)-dependent NAD(+) synthetase</fullName>
        <ecNumber evidence="8 10">6.3.1.5</ecNumber>
    </recommendedName>
</protein>
<feature type="binding site" evidence="8">
    <location>
        <position position="162"/>
    </location>
    <ligand>
        <name>ATP</name>
        <dbReference type="ChEBI" id="CHEBI:30616"/>
    </ligand>
</feature>
<dbReference type="SUPFAM" id="SSF52402">
    <property type="entry name" value="Adenine nucleotide alpha hydrolases-like"/>
    <property type="match status" value="1"/>
</dbReference>
<name>A0A2T4YLD6_9HYPH</name>
<feature type="binding site" evidence="8">
    <location>
        <position position="213"/>
    </location>
    <ligand>
        <name>ATP</name>
        <dbReference type="ChEBI" id="CHEBI:30616"/>
    </ligand>
</feature>
<dbReference type="GO" id="GO:0003952">
    <property type="term" value="F:NAD+ synthase (glutamine-hydrolyzing) activity"/>
    <property type="evidence" value="ECO:0007669"/>
    <property type="project" value="InterPro"/>
</dbReference>
<keyword evidence="5 8" id="KW-0067">ATP-binding</keyword>
<evidence type="ECO:0000256" key="2">
    <source>
        <dbReference type="ARBA" id="ARBA00022598"/>
    </source>
</evidence>
<dbReference type="NCBIfam" id="NF001979">
    <property type="entry name" value="PRK00768.1"/>
    <property type="match status" value="1"/>
</dbReference>
<dbReference type="EC" id="6.3.1.5" evidence="8 10"/>
<comment type="pathway">
    <text evidence="8">Cofactor biosynthesis; NAD(+) biosynthesis; NAD(+) from deamido-NAD(+) (ammonia route): step 1/1.</text>
</comment>
<dbReference type="UniPathway" id="UPA00253">
    <property type="reaction ID" value="UER00333"/>
</dbReference>
<evidence type="ECO:0000256" key="8">
    <source>
        <dbReference type="HAMAP-Rule" id="MF_00193"/>
    </source>
</evidence>
<evidence type="ECO:0000256" key="5">
    <source>
        <dbReference type="ARBA" id="ARBA00022840"/>
    </source>
</evidence>
<dbReference type="CDD" id="cd00553">
    <property type="entry name" value="NAD_synthase"/>
    <property type="match status" value="1"/>
</dbReference>
<keyword evidence="3 8" id="KW-0479">Metal-binding</keyword>
<dbReference type="InterPro" id="IPR022926">
    <property type="entry name" value="NH(3)-dep_NAD(+)_synth"/>
</dbReference>
<dbReference type="PANTHER" id="PTHR23090:SF7">
    <property type="entry name" value="NH(3)-DEPENDENT NAD(+) SYNTHETASE"/>
    <property type="match status" value="1"/>
</dbReference>